<feature type="domain" description="3-hydroxyacyl-CoA dehydrogenase C-terminal" evidence="1">
    <location>
        <begin position="6"/>
        <end position="66"/>
    </location>
</feature>
<evidence type="ECO:0000313" key="2">
    <source>
        <dbReference type="EMBL" id="GAH21108.1"/>
    </source>
</evidence>
<reference evidence="2" key="1">
    <citation type="journal article" date="2014" name="Front. Microbiol.">
        <title>High frequency of phylogenetically diverse reductive dehalogenase-homologous genes in deep subseafloor sedimentary metagenomes.</title>
        <authorList>
            <person name="Kawai M."/>
            <person name="Futagami T."/>
            <person name="Toyoda A."/>
            <person name="Takaki Y."/>
            <person name="Nishi S."/>
            <person name="Hori S."/>
            <person name="Arai W."/>
            <person name="Tsubouchi T."/>
            <person name="Morono Y."/>
            <person name="Uchiyama I."/>
            <person name="Ito T."/>
            <person name="Fujiyama A."/>
            <person name="Inagaki F."/>
            <person name="Takami H."/>
        </authorList>
    </citation>
    <scope>NUCLEOTIDE SEQUENCE</scope>
    <source>
        <strain evidence="2">Expedition CK06-06</strain>
    </source>
</reference>
<comment type="caution">
    <text evidence="2">The sequence shown here is derived from an EMBL/GenBank/DDBJ whole genome shotgun (WGS) entry which is preliminary data.</text>
</comment>
<dbReference type="EMBL" id="BART01040845">
    <property type="protein sequence ID" value="GAH21108.1"/>
    <property type="molecule type" value="Genomic_DNA"/>
</dbReference>
<protein>
    <recommendedName>
        <fullName evidence="1">3-hydroxyacyl-CoA dehydrogenase C-terminal domain-containing protein</fullName>
    </recommendedName>
</protein>
<feature type="non-terminal residue" evidence="2">
    <location>
        <position position="1"/>
    </location>
</feature>
<dbReference type="AlphaFoldDB" id="X1FK07"/>
<dbReference type="GO" id="GO:0016616">
    <property type="term" value="F:oxidoreductase activity, acting on the CH-OH group of donors, NAD or NADP as acceptor"/>
    <property type="evidence" value="ECO:0007669"/>
    <property type="project" value="InterPro"/>
</dbReference>
<dbReference type="Pfam" id="PF00725">
    <property type="entry name" value="3HCDH"/>
    <property type="match status" value="1"/>
</dbReference>
<dbReference type="InterPro" id="IPR013328">
    <property type="entry name" value="6PGD_dom2"/>
</dbReference>
<dbReference type="GO" id="GO:0006631">
    <property type="term" value="P:fatty acid metabolic process"/>
    <property type="evidence" value="ECO:0007669"/>
    <property type="project" value="InterPro"/>
</dbReference>
<name>X1FK07_9ZZZZ</name>
<dbReference type="Gene3D" id="1.10.1040.10">
    <property type="entry name" value="N-(1-d-carboxylethyl)-l-norvaline Dehydrogenase, domain 2"/>
    <property type="match status" value="1"/>
</dbReference>
<organism evidence="2">
    <name type="scientific">marine sediment metagenome</name>
    <dbReference type="NCBI Taxonomy" id="412755"/>
    <lineage>
        <taxon>unclassified sequences</taxon>
        <taxon>metagenomes</taxon>
        <taxon>ecological metagenomes</taxon>
    </lineage>
</organism>
<proteinExistence type="predicted"/>
<accession>X1FK07</accession>
<dbReference type="InterPro" id="IPR008927">
    <property type="entry name" value="6-PGluconate_DH-like_C_sf"/>
</dbReference>
<sequence>AWKIFVGMGLSPFRFMDQIGLDVIYDIEMSYYKKSGLEDDKPPQALKDMVDKGNLGQKTQKGFYTY</sequence>
<dbReference type="PANTHER" id="PTHR48075">
    <property type="entry name" value="3-HYDROXYACYL-COA DEHYDROGENASE FAMILY PROTEIN"/>
    <property type="match status" value="1"/>
</dbReference>
<gene>
    <name evidence="2" type="ORF">S01H4_66184</name>
</gene>
<dbReference type="InterPro" id="IPR006108">
    <property type="entry name" value="3HC_DH_C"/>
</dbReference>
<dbReference type="SUPFAM" id="SSF48179">
    <property type="entry name" value="6-phosphogluconate dehydrogenase C-terminal domain-like"/>
    <property type="match status" value="1"/>
</dbReference>
<evidence type="ECO:0000259" key="1">
    <source>
        <dbReference type="Pfam" id="PF00725"/>
    </source>
</evidence>
<dbReference type="PANTHER" id="PTHR48075:SF5">
    <property type="entry name" value="3-HYDROXYBUTYRYL-COA DEHYDROGENASE"/>
    <property type="match status" value="1"/>
</dbReference>